<dbReference type="SUPFAM" id="SSF103473">
    <property type="entry name" value="MFS general substrate transporter"/>
    <property type="match status" value="1"/>
</dbReference>
<dbReference type="PANTHER" id="PTHR11360">
    <property type="entry name" value="MONOCARBOXYLATE TRANSPORTER"/>
    <property type="match status" value="1"/>
</dbReference>
<dbReference type="OMA" id="PAYATHI"/>
<feature type="transmembrane region" description="Helical" evidence="2">
    <location>
        <begin position="181"/>
        <end position="202"/>
    </location>
</feature>
<dbReference type="PROSITE" id="PS50850">
    <property type="entry name" value="MFS"/>
    <property type="match status" value="1"/>
</dbReference>
<comment type="subcellular location">
    <subcellularLocation>
        <location evidence="1">Membrane</location>
        <topology evidence="1">Multi-pass membrane protein</topology>
    </subcellularLocation>
</comment>
<dbReference type="CDD" id="cd17352">
    <property type="entry name" value="MFS_MCT_SLC16"/>
    <property type="match status" value="1"/>
</dbReference>
<dbReference type="Proteomes" id="UP000005408">
    <property type="component" value="Unassembled WGS sequence"/>
</dbReference>
<dbReference type="GO" id="GO:0008028">
    <property type="term" value="F:monocarboxylic acid transmembrane transporter activity"/>
    <property type="evidence" value="ECO:0007669"/>
    <property type="project" value="TreeGrafter"/>
</dbReference>
<feature type="transmembrane region" description="Helical" evidence="2">
    <location>
        <begin position="67"/>
        <end position="87"/>
    </location>
</feature>
<sequence length="505" mass="55002">MEKEDDSEDSSSTKTTAKTVVDGGWGWMVVFGAFMINVITDGCSYSFGVLFTHLVDYFQANRSSTAWVGSVFNAAPLLFGPFASIIAKRFGFRIATIAGGLIAAIGIFASVFANSLGLLSFTYGFIAGFGISLPYLASSVVVMMYFEKRRSLATGLAECGAGIGTLIFAPLLQYFITEYGWRGSLLVLSAIVSNIVLCGALFRPQPILKNSRIEISIQQDLEAVSLPTCEERTEECGNVEDGIQTIQNQCVEKELFLNPESRSLLGGSLISLSDKAKIKEQNRGACEEENDLEETESKSSNSSCRIVDTSIFRNWRFVVFLIANFILYFWYDVPYVFTVDRALEIGESKSEGALVVSSIGIVHTIGNVVFGFLGDCKRVNRSILYSVSMWLTGLGLALVPLSRNSVSFAIFDAIYGFFVAASEALSCVIVADILGMSKLTDGYGILMFLQGIANLVGPPFAGWLYDVSGSYNNTFFAAGGSIVFLGIFYAVIPIHSRFTNRKIVE</sequence>
<evidence type="ECO:0000313" key="4">
    <source>
        <dbReference type="EnsemblMetazoa" id="G2248.1:cds"/>
    </source>
</evidence>
<dbReference type="AlphaFoldDB" id="A0A8W8K585"/>
<keyword evidence="2" id="KW-1133">Transmembrane helix</keyword>
<evidence type="ECO:0000256" key="2">
    <source>
        <dbReference type="SAM" id="Phobius"/>
    </source>
</evidence>
<dbReference type="GO" id="GO:0016020">
    <property type="term" value="C:membrane"/>
    <property type="evidence" value="ECO:0007669"/>
    <property type="project" value="UniProtKB-SubCell"/>
</dbReference>
<accession>A0A8W8K585</accession>
<protein>
    <recommendedName>
        <fullName evidence="3">Major facilitator superfamily (MFS) profile domain-containing protein</fullName>
    </recommendedName>
</protein>
<feature type="transmembrane region" description="Helical" evidence="2">
    <location>
        <begin position="353"/>
        <end position="373"/>
    </location>
</feature>
<dbReference type="Gene3D" id="1.20.1250.20">
    <property type="entry name" value="MFS general substrate transporter like domains"/>
    <property type="match status" value="2"/>
</dbReference>
<dbReference type="OrthoDB" id="6509908at2759"/>
<feature type="transmembrane region" description="Helical" evidence="2">
    <location>
        <begin position="382"/>
        <end position="401"/>
    </location>
</feature>
<reference evidence="4" key="1">
    <citation type="submission" date="2022-08" db="UniProtKB">
        <authorList>
            <consortium name="EnsemblMetazoa"/>
        </authorList>
    </citation>
    <scope>IDENTIFICATION</scope>
    <source>
        <strain evidence="4">05x7-T-G4-1.051#20</strain>
    </source>
</reference>
<dbReference type="InterPro" id="IPR050327">
    <property type="entry name" value="Proton-linked_MCT"/>
</dbReference>
<name>A0A8W8K585_MAGGI</name>
<dbReference type="InterPro" id="IPR011701">
    <property type="entry name" value="MFS"/>
</dbReference>
<feature type="domain" description="Major facilitator superfamily (MFS) profile" evidence="3">
    <location>
        <begin position="29"/>
        <end position="497"/>
    </location>
</feature>
<evidence type="ECO:0000256" key="1">
    <source>
        <dbReference type="ARBA" id="ARBA00004141"/>
    </source>
</evidence>
<organism evidence="4 5">
    <name type="scientific">Magallana gigas</name>
    <name type="common">Pacific oyster</name>
    <name type="synonym">Crassostrea gigas</name>
    <dbReference type="NCBI Taxonomy" id="29159"/>
    <lineage>
        <taxon>Eukaryota</taxon>
        <taxon>Metazoa</taxon>
        <taxon>Spiralia</taxon>
        <taxon>Lophotrochozoa</taxon>
        <taxon>Mollusca</taxon>
        <taxon>Bivalvia</taxon>
        <taxon>Autobranchia</taxon>
        <taxon>Pteriomorphia</taxon>
        <taxon>Ostreida</taxon>
        <taxon>Ostreoidea</taxon>
        <taxon>Ostreidae</taxon>
        <taxon>Magallana</taxon>
    </lineage>
</organism>
<keyword evidence="2" id="KW-0472">Membrane</keyword>
<proteinExistence type="predicted"/>
<feature type="transmembrane region" description="Helical" evidence="2">
    <location>
        <begin position="471"/>
        <end position="492"/>
    </location>
</feature>
<dbReference type="EnsemblMetazoa" id="G2248.2">
    <property type="protein sequence ID" value="G2248.2:cds"/>
    <property type="gene ID" value="G2248"/>
</dbReference>
<dbReference type="PANTHER" id="PTHR11360:SF260">
    <property type="entry name" value="MFS DOMAIN-CONTAINING PROTEIN"/>
    <property type="match status" value="1"/>
</dbReference>
<feature type="transmembrane region" description="Helical" evidence="2">
    <location>
        <begin position="125"/>
        <end position="146"/>
    </location>
</feature>
<feature type="transmembrane region" description="Helical" evidence="2">
    <location>
        <begin position="413"/>
        <end position="434"/>
    </location>
</feature>
<dbReference type="EnsemblMetazoa" id="G2248.1">
    <property type="protein sequence ID" value="G2248.1:cds"/>
    <property type="gene ID" value="G2248"/>
</dbReference>
<evidence type="ECO:0000313" key="5">
    <source>
        <dbReference type="Proteomes" id="UP000005408"/>
    </source>
</evidence>
<feature type="transmembrane region" description="Helical" evidence="2">
    <location>
        <begin position="94"/>
        <end position="113"/>
    </location>
</feature>
<feature type="transmembrane region" description="Helical" evidence="2">
    <location>
        <begin position="153"/>
        <end position="175"/>
    </location>
</feature>
<keyword evidence="2" id="KW-0812">Transmembrane</keyword>
<dbReference type="InterPro" id="IPR036259">
    <property type="entry name" value="MFS_trans_sf"/>
</dbReference>
<feature type="transmembrane region" description="Helical" evidence="2">
    <location>
        <begin position="315"/>
        <end position="333"/>
    </location>
</feature>
<keyword evidence="5" id="KW-1185">Reference proteome</keyword>
<dbReference type="InterPro" id="IPR020846">
    <property type="entry name" value="MFS_dom"/>
</dbReference>
<feature type="transmembrane region" description="Helical" evidence="2">
    <location>
        <begin position="24"/>
        <end position="47"/>
    </location>
</feature>
<evidence type="ECO:0000259" key="3">
    <source>
        <dbReference type="PROSITE" id="PS50850"/>
    </source>
</evidence>
<dbReference type="Pfam" id="PF07690">
    <property type="entry name" value="MFS_1"/>
    <property type="match status" value="2"/>
</dbReference>
<dbReference type="EnsemblMetazoa" id="G2248.3">
    <property type="protein sequence ID" value="G2248.3:cds"/>
    <property type="gene ID" value="G2248"/>
</dbReference>
<feature type="transmembrane region" description="Helical" evidence="2">
    <location>
        <begin position="446"/>
        <end position="465"/>
    </location>
</feature>